<organism evidence="2 3">
    <name type="scientific">Candidatus Segetimicrobium genomatis</name>
    <dbReference type="NCBI Taxonomy" id="2569760"/>
    <lineage>
        <taxon>Bacteria</taxon>
        <taxon>Bacillati</taxon>
        <taxon>Candidatus Sysuimicrobiota</taxon>
        <taxon>Candidatus Sysuimicrobiia</taxon>
        <taxon>Candidatus Sysuimicrobiales</taxon>
        <taxon>Candidatus Segetimicrobiaceae</taxon>
        <taxon>Candidatus Segetimicrobium</taxon>
    </lineage>
</organism>
<comment type="caution">
    <text evidence="2">The sequence shown here is derived from an EMBL/GenBank/DDBJ whole genome shotgun (WGS) entry which is preliminary data.</text>
</comment>
<protein>
    <submittedName>
        <fullName evidence="2">Uncharacterized protein</fullName>
    </submittedName>
</protein>
<name>A0A537JU29_9BACT</name>
<keyword evidence="1" id="KW-0812">Transmembrane</keyword>
<sequence>MLPQHPVYRKLDAGVTVLGVELEDWLGLGVAFVILSRASDLLVGKALGIPRAEAGVSAAATGVVFLLWRRIRERTPRRFVRHLLDYLGEPDAYVAAPDQDANPYVV</sequence>
<evidence type="ECO:0000313" key="3">
    <source>
        <dbReference type="Proteomes" id="UP000318509"/>
    </source>
</evidence>
<keyword evidence="1" id="KW-0472">Membrane</keyword>
<accession>A0A537JU29</accession>
<evidence type="ECO:0000313" key="2">
    <source>
        <dbReference type="EMBL" id="TMI87045.1"/>
    </source>
</evidence>
<keyword evidence="1" id="KW-1133">Transmembrane helix</keyword>
<feature type="transmembrane region" description="Helical" evidence="1">
    <location>
        <begin position="49"/>
        <end position="68"/>
    </location>
</feature>
<gene>
    <name evidence="2" type="ORF">E6H00_16815</name>
</gene>
<dbReference type="AlphaFoldDB" id="A0A537JU29"/>
<dbReference type="Proteomes" id="UP000318509">
    <property type="component" value="Unassembled WGS sequence"/>
</dbReference>
<proteinExistence type="predicted"/>
<reference evidence="2 3" key="1">
    <citation type="journal article" date="2019" name="Nat. Microbiol.">
        <title>Mediterranean grassland soil C-N compound turnover is dependent on rainfall and depth, and is mediated by genomically divergent microorganisms.</title>
        <authorList>
            <person name="Diamond S."/>
            <person name="Andeer P.F."/>
            <person name="Li Z."/>
            <person name="Crits-Christoph A."/>
            <person name="Burstein D."/>
            <person name="Anantharaman K."/>
            <person name="Lane K.R."/>
            <person name="Thomas B.C."/>
            <person name="Pan C."/>
            <person name="Northen T.R."/>
            <person name="Banfield J.F."/>
        </authorList>
    </citation>
    <scope>NUCLEOTIDE SEQUENCE [LARGE SCALE GENOMIC DNA]</scope>
    <source>
        <strain evidence="2">NP_3</strain>
    </source>
</reference>
<dbReference type="EMBL" id="VBAK01000168">
    <property type="protein sequence ID" value="TMI87045.1"/>
    <property type="molecule type" value="Genomic_DNA"/>
</dbReference>
<evidence type="ECO:0000256" key="1">
    <source>
        <dbReference type="SAM" id="Phobius"/>
    </source>
</evidence>